<accession>A0A918JZK8</accession>
<proteinExistence type="predicted"/>
<feature type="coiled-coil region" evidence="1">
    <location>
        <begin position="30"/>
        <end position="94"/>
    </location>
</feature>
<name>A0A918JZK8_9GAMM</name>
<dbReference type="EMBL" id="BMXR01000001">
    <property type="protein sequence ID" value="GGX39217.1"/>
    <property type="molecule type" value="Genomic_DNA"/>
</dbReference>
<reference evidence="2" key="2">
    <citation type="submission" date="2020-09" db="EMBL/GenBank/DDBJ databases">
        <authorList>
            <person name="Sun Q."/>
            <person name="Kim S."/>
        </authorList>
    </citation>
    <scope>NUCLEOTIDE SEQUENCE</scope>
    <source>
        <strain evidence="2">KCTC 22169</strain>
    </source>
</reference>
<dbReference type="AlphaFoldDB" id="A0A918JZK8"/>
<protein>
    <submittedName>
        <fullName evidence="2">Uncharacterized protein</fullName>
    </submittedName>
</protein>
<comment type="caution">
    <text evidence="2">The sequence shown here is derived from an EMBL/GenBank/DDBJ whole genome shotgun (WGS) entry which is preliminary data.</text>
</comment>
<evidence type="ECO:0000313" key="2">
    <source>
        <dbReference type="EMBL" id="GGX39217.1"/>
    </source>
</evidence>
<evidence type="ECO:0000313" key="3">
    <source>
        <dbReference type="Proteomes" id="UP000626148"/>
    </source>
</evidence>
<reference evidence="2" key="1">
    <citation type="journal article" date="2014" name="Int. J. Syst. Evol. Microbiol.">
        <title>Complete genome sequence of Corynebacterium casei LMG S-19264T (=DSM 44701T), isolated from a smear-ripened cheese.</title>
        <authorList>
            <consortium name="US DOE Joint Genome Institute (JGI-PGF)"/>
            <person name="Walter F."/>
            <person name="Albersmeier A."/>
            <person name="Kalinowski J."/>
            <person name="Ruckert C."/>
        </authorList>
    </citation>
    <scope>NUCLEOTIDE SEQUENCE</scope>
    <source>
        <strain evidence="2">KCTC 22169</strain>
    </source>
</reference>
<evidence type="ECO:0000256" key="1">
    <source>
        <dbReference type="SAM" id="Coils"/>
    </source>
</evidence>
<keyword evidence="1" id="KW-0175">Coiled coil</keyword>
<organism evidence="2 3">
    <name type="scientific">Saccharospirillum salsuginis</name>
    <dbReference type="NCBI Taxonomy" id="418750"/>
    <lineage>
        <taxon>Bacteria</taxon>
        <taxon>Pseudomonadati</taxon>
        <taxon>Pseudomonadota</taxon>
        <taxon>Gammaproteobacteria</taxon>
        <taxon>Oceanospirillales</taxon>
        <taxon>Saccharospirillaceae</taxon>
        <taxon>Saccharospirillum</taxon>
    </lineage>
</organism>
<keyword evidence="3" id="KW-1185">Reference proteome</keyword>
<dbReference type="Proteomes" id="UP000626148">
    <property type="component" value="Unassembled WGS sequence"/>
</dbReference>
<sequence length="101" mass="11588">MVNITTLRKSESVVLIRKNRLTNQLKADIKSEGINLMEDLEKQLELAKQEVNKWDHLLRTARNGHAGGHAEMALAHAEAKYNQILEQVHHAQEKESRGFKH</sequence>
<gene>
    <name evidence="2" type="ORF">GCM10007392_01940</name>
</gene>